<comment type="caution">
    <text evidence="1">The sequence shown here is derived from an EMBL/GenBank/DDBJ whole genome shotgun (WGS) entry which is preliminary data.</text>
</comment>
<reference evidence="1" key="1">
    <citation type="journal article" date="2020" name="Fungal Divers.">
        <title>Resolving the Mortierellaceae phylogeny through synthesis of multi-gene phylogenetics and phylogenomics.</title>
        <authorList>
            <person name="Vandepol N."/>
            <person name="Liber J."/>
            <person name="Desiro A."/>
            <person name="Na H."/>
            <person name="Kennedy M."/>
            <person name="Barry K."/>
            <person name="Grigoriev I.V."/>
            <person name="Miller A.N."/>
            <person name="O'Donnell K."/>
            <person name="Stajich J.E."/>
            <person name="Bonito G."/>
        </authorList>
    </citation>
    <scope>NUCLEOTIDE SEQUENCE</scope>
    <source>
        <strain evidence="1">NVP60</strain>
    </source>
</reference>
<keyword evidence="2" id="KW-1185">Reference proteome</keyword>
<protein>
    <submittedName>
        <fullName evidence="1">Uncharacterized protein</fullName>
    </submittedName>
</protein>
<organism evidence="1 2">
    <name type="scientific">Linnemannia gamsii</name>
    <dbReference type="NCBI Taxonomy" id="64522"/>
    <lineage>
        <taxon>Eukaryota</taxon>
        <taxon>Fungi</taxon>
        <taxon>Fungi incertae sedis</taxon>
        <taxon>Mucoromycota</taxon>
        <taxon>Mortierellomycotina</taxon>
        <taxon>Mortierellomycetes</taxon>
        <taxon>Mortierellales</taxon>
        <taxon>Mortierellaceae</taxon>
        <taxon>Linnemannia</taxon>
    </lineage>
</organism>
<evidence type="ECO:0000313" key="2">
    <source>
        <dbReference type="Proteomes" id="UP000823405"/>
    </source>
</evidence>
<evidence type="ECO:0000313" key="1">
    <source>
        <dbReference type="EMBL" id="KAG0280748.1"/>
    </source>
</evidence>
<dbReference type="EMBL" id="JAAAIN010004478">
    <property type="protein sequence ID" value="KAG0280748.1"/>
    <property type="molecule type" value="Genomic_DNA"/>
</dbReference>
<dbReference type="AlphaFoldDB" id="A0A9P6QL48"/>
<sequence length="119" mass="13435">AIKLEKSKAKFVDESAYIWPSNGKAHTKDGTGAYNAELWNKILNLIKDANVGAPQLTTMMNLFNCRIHQTGASYHFHRNASIPCSKRKLADYKKRIQEPAVETLLKELNYVVSEKVSKV</sequence>
<dbReference type="OrthoDB" id="2441967at2759"/>
<gene>
    <name evidence="1" type="ORF">BGZ97_009354</name>
</gene>
<name>A0A9P6QL48_9FUNG</name>
<accession>A0A9P6QL48</accession>
<dbReference type="Proteomes" id="UP000823405">
    <property type="component" value="Unassembled WGS sequence"/>
</dbReference>
<feature type="non-terminal residue" evidence="1">
    <location>
        <position position="119"/>
    </location>
</feature>
<proteinExistence type="predicted"/>